<reference evidence="2" key="1">
    <citation type="submission" date="2021-04" db="EMBL/GenBank/DDBJ databases">
        <title>Ouciella asimina sp. nov., isolated from the surface seawater in the hydrothermal field of Okinawa Trough.</title>
        <authorList>
            <person name="Shuang W."/>
        </authorList>
    </citation>
    <scope>NUCLEOTIDE SEQUENCE</scope>
    <source>
        <strain evidence="2">LXI357</strain>
    </source>
</reference>
<dbReference type="Proteomes" id="UP000676996">
    <property type="component" value="Unassembled WGS sequence"/>
</dbReference>
<protein>
    <recommendedName>
        <fullName evidence="4">DUF1570 domain-containing protein</fullName>
    </recommendedName>
</protein>
<gene>
    <name evidence="2" type="ORF">J7S20_15690</name>
</gene>
<accession>A0A8T4IH89</accession>
<dbReference type="EMBL" id="JAGRQC010000006">
    <property type="protein sequence ID" value="MBR0553947.1"/>
    <property type="molecule type" value="Genomic_DNA"/>
</dbReference>
<evidence type="ECO:0000313" key="2">
    <source>
        <dbReference type="EMBL" id="MBR0553947.1"/>
    </source>
</evidence>
<dbReference type="Gene3D" id="1.25.40.10">
    <property type="entry name" value="Tetratricopeptide repeat domain"/>
    <property type="match status" value="1"/>
</dbReference>
<evidence type="ECO:0000313" key="3">
    <source>
        <dbReference type="Proteomes" id="UP000676996"/>
    </source>
</evidence>
<keyword evidence="1" id="KW-0732">Signal</keyword>
<organism evidence="2 3">
    <name type="scientific">Stakelama marina</name>
    <dbReference type="NCBI Taxonomy" id="2826939"/>
    <lineage>
        <taxon>Bacteria</taxon>
        <taxon>Pseudomonadati</taxon>
        <taxon>Pseudomonadota</taxon>
        <taxon>Alphaproteobacteria</taxon>
        <taxon>Sphingomonadales</taxon>
        <taxon>Sphingomonadaceae</taxon>
        <taxon>Stakelama</taxon>
    </lineage>
</organism>
<dbReference type="SUPFAM" id="SSF48452">
    <property type="entry name" value="TPR-like"/>
    <property type="match status" value="1"/>
</dbReference>
<dbReference type="RefSeq" id="WP_284055198.1">
    <property type="nucleotide sequence ID" value="NZ_JAGRQC010000006.1"/>
</dbReference>
<name>A0A8T4IH89_9SPHN</name>
<evidence type="ECO:0000256" key="1">
    <source>
        <dbReference type="SAM" id="SignalP"/>
    </source>
</evidence>
<dbReference type="AlphaFoldDB" id="A0A8T4IH89"/>
<proteinExistence type="predicted"/>
<dbReference type="InterPro" id="IPR011990">
    <property type="entry name" value="TPR-like_helical_dom_sf"/>
</dbReference>
<sequence>MRKWLTGSLVAAMCTAAAAAPAAAHWRKATSDHFIIYADSSESWLRRFATKLEQFDSGFRFLRQMKPLPGEKSNRMTVYVLTNSDRVAQLCGDCGNVAGFYQPRVGGSVAFTFKRQAGENGISPQVVLFHEYSHHMLLENYSVAYPKWFSEGFAEFYSTATFDSDGAMNLGKPANHRAYALFRLSPIPLRTLLAPGSEEMDDSETESFYGRSWLLTHMLTFDDKRSGQLHEYLTLVSSGTPSLEAAKKAFGDLDKLEKELDRYLSHNRMSYFKIAGDKLHVGPIKIVETSEGQDEMMRLRIRSDRGVNRKQARDIVEDARAKAADFPNDPAVQTELAEMEYDAGNDDAAEAAADRAIAADPARRDALLYKARVEMRRALAADDHRPETWEKARSWIVKANRLDPNAAEPLLYYYRSFVDAGETPSKMARIGLERAFTLSPQDPGLRMLFIRQLLEDADVKLARKLSMALAYSPHGGNKMAKAIIEAIDAGLPGPKIVQTLDAASATQQTASKD</sequence>
<keyword evidence="3" id="KW-1185">Reference proteome</keyword>
<feature type="signal peptide" evidence="1">
    <location>
        <begin position="1"/>
        <end position="19"/>
    </location>
</feature>
<feature type="chain" id="PRO_5035780346" description="DUF1570 domain-containing protein" evidence="1">
    <location>
        <begin position="20"/>
        <end position="513"/>
    </location>
</feature>
<comment type="caution">
    <text evidence="2">The sequence shown here is derived from an EMBL/GenBank/DDBJ whole genome shotgun (WGS) entry which is preliminary data.</text>
</comment>
<evidence type="ECO:0008006" key="4">
    <source>
        <dbReference type="Google" id="ProtNLM"/>
    </source>
</evidence>